<dbReference type="InterPro" id="IPR001480">
    <property type="entry name" value="Bulb-type_lectin_dom"/>
</dbReference>
<dbReference type="Proteomes" id="UP001187192">
    <property type="component" value="Unassembled WGS sequence"/>
</dbReference>
<evidence type="ECO:0000256" key="4">
    <source>
        <dbReference type="SAM" id="SignalP"/>
    </source>
</evidence>
<keyword evidence="2" id="KW-1015">Disulfide bond</keyword>
<dbReference type="Gene3D" id="2.90.10.10">
    <property type="entry name" value="Bulb-type lectin domain"/>
    <property type="match status" value="2"/>
</dbReference>
<organism evidence="6 7">
    <name type="scientific">Ficus carica</name>
    <name type="common">Common fig</name>
    <dbReference type="NCBI Taxonomy" id="3494"/>
    <lineage>
        <taxon>Eukaryota</taxon>
        <taxon>Viridiplantae</taxon>
        <taxon>Streptophyta</taxon>
        <taxon>Embryophyta</taxon>
        <taxon>Tracheophyta</taxon>
        <taxon>Spermatophyta</taxon>
        <taxon>Magnoliopsida</taxon>
        <taxon>eudicotyledons</taxon>
        <taxon>Gunneridae</taxon>
        <taxon>Pentapetalae</taxon>
        <taxon>rosids</taxon>
        <taxon>fabids</taxon>
        <taxon>Rosales</taxon>
        <taxon>Moraceae</taxon>
        <taxon>Ficeae</taxon>
        <taxon>Ficus</taxon>
    </lineage>
</organism>
<proteinExistence type="predicted"/>
<evidence type="ECO:0000256" key="1">
    <source>
        <dbReference type="ARBA" id="ARBA00022729"/>
    </source>
</evidence>
<comment type="caution">
    <text evidence="6">The sequence shown here is derived from an EMBL/GenBank/DDBJ whole genome shotgun (WGS) entry which is preliminary data.</text>
</comment>
<keyword evidence="1 4" id="KW-0732">Signal</keyword>
<dbReference type="GO" id="GO:0048544">
    <property type="term" value="P:recognition of pollen"/>
    <property type="evidence" value="ECO:0007669"/>
    <property type="project" value="InterPro"/>
</dbReference>
<dbReference type="InterPro" id="IPR051343">
    <property type="entry name" value="G-type_lectin_kinases/EP1-like"/>
</dbReference>
<reference evidence="6" key="1">
    <citation type="submission" date="2023-07" db="EMBL/GenBank/DDBJ databases">
        <title>draft genome sequence of fig (Ficus carica).</title>
        <authorList>
            <person name="Takahashi T."/>
            <person name="Nishimura K."/>
        </authorList>
    </citation>
    <scope>NUCLEOTIDE SEQUENCE</scope>
</reference>
<dbReference type="InterPro" id="IPR000858">
    <property type="entry name" value="S_locus_glycoprot_dom"/>
</dbReference>
<evidence type="ECO:0000256" key="3">
    <source>
        <dbReference type="ARBA" id="ARBA00023180"/>
    </source>
</evidence>
<keyword evidence="7" id="KW-1185">Reference proteome</keyword>
<accession>A0AA88DC27</accession>
<feature type="domain" description="Bulb-type lectin" evidence="5">
    <location>
        <begin position="33"/>
        <end position="161"/>
    </location>
</feature>
<dbReference type="EMBL" id="BTGU01000031">
    <property type="protein sequence ID" value="GMN49692.1"/>
    <property type="molecule type" value="Genomic_DNA"/>
</dbReference>
<keyword evidence="3" id="KW-0325">Glycoprotein</keyword>
<name>A0AA88DC27_FICCA</name>
<evidence type="ECO:0000313" key="6">
    <source>
        <dbReference type="EMBL" id="GMN49692.1"/>
    </source>
</evidence>
<sequence>MGFLAAVCLVVLVKSFFLIFVVDAETITNQSNANIIRLGSSLSPNNTTTPYWLSPSGIFAFGFYPQGGIDNSFSIRIWMLTLPKNVTVWTASIDGSPLLPSTATLELTRLGLLLRTRDDLQRRIVSTFDEEDGALTCAGMFDSGNFVLFGNESNVIWDSFDSPTDTILGGQNLRRGQELVSTGLGYRLSWRNDGTLVLYAPNSFSRPENAYWDSGIPHKEKLFLNNTGVLSIYSRIGNFSQRREFSKLSILANGTASGYNPSKSRDTAIVYRATLDADGIFRLYSHHILSNKSSSVFTRWSNLQNQCDVKGFCGLNSYCVREGGNAVCVCYPGFVFINASTKSRGCYQNFSEESCRPSKEGLLGLRYNISTLKNLWWDDHPFSITPMLDTELCKNSCLEESSCWATLYSSPNSSKYRLPLRYGKVSPNKTSTAFFKLVLGKINDTKHDISSPPENQPAIILMTRTI</sequence>
<dbReference type="Pfam" id="PF01453">
    <property type="entry name" value="B_lectin"/>
    <property type="match status" value="1"/>
</dbReference>
<protein>
    <recommendedName>
        <fullName evidence="5">Bulb-type lectin domain-containing protein</fullName>
    </recommendedName>
</protein>
<evidence type="ECO:0000259" key="5">
    <source>
        <dbReference type="PROSITE" id="PS50927"/>
    </source>
</evidence>
<dbReference type="InterPro" id="IPR036426">
    <property type="entry name" value="Bulb-type_lectin_dom_sf"/>
</dbReference>
<gene>
    <name evidence="6" type="ORF">TIFTF001_018853</name>
</gene>
<dbReference type="SUPFAM" id="SSF51110">
    <property type="entry name" value="alpha-D-mannose-specific plant lectins"/>
    <property type="match status" value="2"/>
</dbReference>
<dbReference type="PANTHER" id="PTHR47976:SF49">
    <property type="entry name" value="RECEPTOR-LIKE SERINE_THREONINE-PROTEIN KINASE"/>
    <property type="match status" value="1"/>
</dbReference>
<dbReference type="AlphaFoldDB" id="A0AA88DC27"/>
<feature type="chain" id="PRO_5041642628" description="Bulb-type lectin domain-containing protein" evidence="4">
    <location>
        <begin position="25"/>
        <end position="466"/>
    </location>
</feature>
<evidence type="ECO:0000256" key="2">
    <source>
        <dbReference type="ARBA" id="ARBA00023157"/>
    </source>
</evidence>
<feature type="signal peptide" evidence="4">
    <location>
        <begin position="1"/>
        <end position="24"/>
    </location>
</feature>
<evidence type="ECO:0000313" key="7">
    <source>
        <dbReference type="Proteomes" id="UP001187192"/>
    </source>
</evidence>
<dbReference type="PROSITE" id="PS50927">
    <property type="entry name" value="BULB_LECTIN"/>
    <property type="match status" value="1"/>
</dbReference>
<dbReference type="Pfam" id="PF00954">
    <property type="entry name" value="S_locus_glycop"/>
    <property type="match status" value="1"/>
</dbReference>
<dbReference type="PANTHER" id="PTHR47976">
    <property type="entry name" value="G-TYPE LECTIN S-RECEPTOR-LIKE SERINE/THREONINE-PROTEIN KINASE SD2-5"/>
    <property type="match status" value="1"/>
</dbReference>